<dbReference type="AlphaFoldDB" id="A0A6A5X1A7"/>
<dbReference type="OrthoDB" id="5426911at2759"/>
<evidence type="ECO:0000256" key="1">
    <source>
        <dbReference type="SAM" id="MobiDB-lite"/>
    </source>
</evidence>
<dbReference type="Proteomes" id="UP000799779">
    <property type="component" value="Unassembled WGS sequence"/>
</dbReference>
<dbReference type="EMBL" id="ML977570">
    <property type="protein sequence ID" value="KAF2003866.1"/>
    <property type="molecule type" value="Genomic_DNA"/>
</dbReference>
<feature type="compositionally biased region" description="Polar residues" evidence="1">
    <location>
        <begin position="25"/>
        <end position="36"/>
    </location>
</feature>
<protein>
    <submittedName>
        <fullName evidence="2">Uncharacterized protein</fullName>
    </submittedName>
</protein>
<organism evidence="2 3">
    <name type="scientific">Amniculicola lignicola CBS 123094</name>
    <dbReference type="NCBI Taxonomy" id="1392246"/>
    <lineage>
        <taxon>Eukaryota</taxon>
        <taxon>Fungi</taxon>
        <taxon>Dikarya</taxon>
        <taxon>Ascomycota</taxon>
        <taxon>Pezizomycotina</taxon>
        <taxon>Dothideomycetes</taxon>
        <taxon>Pleosporomycetidae</taxon>
        <taxon>Pleosporales</taxon>
        <taxon>Amniculicolaceae</taxon>
        <taxon>Amniculicola</taxon>
    </lineage>
</organism>
<reference evidence="2" key="1">
    <citation type="journal article" date="2020" name="Stud. Mycol.">
        <title>101 Dothideomycetes genomes: a test case for predicting lifestyles and emergence of pathogens.</title>
        <authorList>
            <person name="Haridas S."/>
            <person name="Albert R."/>
            <person name="Binder M."/>
            <person name="Bloem J."/>
            <person name="Labutti K."/>
            <person name="Salamov A."/>
            <person name="Andreopoulos B."/>
            <person name="Baker S."/>
            <person name="Barry K."/>
            <person name="Bills G."/>
            <person name="Bluhm B."/>
            <person name="Cannon C."/>
            <person name="Castanera R."/>
            <person name="Culley D."/>
            <person name="Daum C."/>
            <person name="Ezra D."/>
            <person name="Gonzalez J."/>
            <person name="Henrissat B."/>
            <person name="Kuo A."/>
            <person name="Liang C."/>
            <person name="Lipzen A."/>
            <person name="Lutzoni F."/>
            <person name="Magnuson J."/>
            <person name="Mondo S."/>
            <person name="Nolan M."/>
            <person name="Ohm R."/>
            <person name="Pangilinan J."/>
            <person name="Park H.-J."/>
            <person name="Ramirez L."/>
            <person name="Alfaro M."/>
            <person name="Sun H."/>
            <person name="Tritt A."/>
            <person name="Yoshinaga Y."/>
            <person name="Zwiers L.-H."/>
            <person name="Turgeon B."/>
            <person name="Goodwin S."/>
            <person name="Spatafora J."/>
            <person name="Crous P."/>
            <person name="Grigoriev I."/>
        </authorList>
    </citation>
    <scope>NUCLEOTIDE SEQUENCE</scope>
    <source>
        <strain evidence="2">CBS 123094</strain>
    </source>
</reference>
<evidence type="ECO:0000313" key="3">
    <source>
        <dbReference type="Proteomes" id="UP000799779"/>
    </source>
</evidence>
<gene>
    <name evidence="2" type="ORF">P154DRAFT_519774</name>
</gene>
<feature type="compositionally biased region" description="Low complexity" evidence="1">
    <location>
        <begin position="133"/>
        <end position="158"/>
    </location>
</feature>
<feature type="region of interest" description="Disordered" evidence="1">
    <location>
        <begin position="1"/>
        <end position="105"/>
    </location>
</feature>
<evidence type="ECO:0000313" key="2">
    <source>
        <dbReference type="EMBL" id="KAF2003866.1"/>
    </source>
</evidence>
<proteinExistence type="predicted"/>
<keyword evidence="3" id="KW-1185">Reference proteome</keyword>
<name>A0A6A5X1A7_9PLEO</name>
<feature type="region of interest" description="Disordered" evidence="1">
    <location>
        <begin position="119"/>
        <end position="163"/>
    </location>
</feature>
<feature type="compositionally biased region" description="Polar residues" evidence="1">
    <location>
        <begin position="1"/>
        <end position="12"/>
    </location>
</feature>
<accession>A0A6A5X1A7</accession>
<sequence length="550" mass="62657">MASSDTLDSSAQCPRAKVHRHPQKATISKMRQLQQPRSKRSPISLEEASARPHNIRPTDNSTSFRRTTKPRLPSNSFFSHSRSRFRHSTATLRRTHRSDVAASDPEHTARLWKSVMSYNTDTESSKGKRRAKSTTSTSASTSGQRWRQTPPTSESSSLRTRRETAAKVADADFMEAVLEPYGISIQNKGVNKDLYKHFRIQELPHDPKGRLNAYKGMFTLDSWLEPETERIQREYKAMRVYECNEAEHSAYALRDIFLDEPRHPWLPEEDGDQCWLPTRMLQPVRKPPQDEWLAPPLIGSLRKRYEWDIRPDCAYHVSLQAFQPGFRPSVRKHVSVVQKRAFCPYLTIEFKKDEETLATSRHQVAVASAMALYNRYRLKSCALQMSGGQWSEEHKSQMRHYGITFTGSTWDLWCTVPKTFETWTGCEMSAIYSGDCCILAGVQQLVNIVNDIHYWGLAAHGRSCKADIAAKIHSDPDADTNDITLLEDQRYPSLAILYLLTPFLIWLDLHAFCSGIHLKRASNTGNQSGADLPVDVPLPVAPRLSTFPPV</sequence>